<gene>
    <name evidence="2" type="ORF">Mal64_04260</name>
</gene>
<reference evidence="2 3" key="1">
    <citation type="submission" date="2019-02" db="EMBL/GenBank/DDBJ databases">
        <title>Deep-cultivation of Planctomycetes and their phenomic and genomic characterization uncovers novel biology.</title>
        <authorList>
            <person name="Wiegand S."/>
            <person name="Jogler M."/>
            <person name="Boedeker C."/>
            <person name="Pinto D."/>
            <person name="Vollmers J."/>
            <person name="Rivas-Marin E."/>
            <person name="Kohn T."/>
            <person name="Peeters S.H."/>
            <person name="Heuer A."/>
            <person name="Rast P."/>
            <person name="Oberbeckmann S."/>
            <person name="Bunk B."/>
            <person name="Jeske O."/>
            <person name="Meyerdierks A."/>
            <person name="Storesund J.E."/>
            <person name="Kallscheuer N."/>
            <person name="Luecker S."/>
            <person name="Lage O.M."/>
            <person name="Pohl T."/>
            <person name="Merkel B.J."/>
            <person name="Hornburger P."/>
            <person name="Mueller R.-W."/>
            <person name="Bruemmer F."/>
            <person name="Labrenz M."/>
            <person name="Spormann A.M."/>
            <person name="Op Den Camp H."/>
            <person name="Overmann J."/>
            <person name="Amann R."/>
            <person name="Jetten M.S.M."/>
            <person name="Mascher T."/>
            <person name="Medema M.H."/>
            <person name="Devos D.P."/>
            <person name="Kaster A.-K."/>
            <person name="Ovreas L."/>
            <person name="Rohde M."/>
            <person name="Galperin M.Y."/>
            <person name="Jogler C."/>
        </authorList>
    </citation>
    <scope>NUCLEOTIDE SEQUENCE [LARGE SCALE GENOMIC DNA]</scope>
    <source>
        <strain evidence="2 3">Mal64</strain>
    </source>
</reference>
<dbReference type="Proteomes" id="UP000315440">
    <property type="component" value="Unassembled WGS sequence"/>
</dbReference>
<dbReference type="AlphaFoldDB" id="A0A5C5ZUX3"/>
<proteinExistence type="predicted"/>
<evidence type="ECO:0000313" key="2">
    <source>
        <dbReference type="EMBL" id="TWT90043.1"/>
    </source>
</evidence>
<protein>
    <submittedName>
        <fullName evidence="2">DinB superfamily protein</fullName>
    </submittedName>
</protein>
<comment type="caution">
    <text evidence="2">The sequence shown here is derived from an EMBL/GenBank/DDBJ whole genome shotgun (WGS) entry which is preliminary data.</text>
</comment>
<dbReference type="Gene3D" id="1.20.120.450">
    <property type="entry name" value="dinb family like domain"/>
    <property type="match status" value="1"/>
</dbReference>
<dbReference type="SUPFAM" id="SSF109854">
    <property type="entry name" value="DinB/YfiT-like putative metalloenzymes"/>
    <property type="match status" value="1"/>
</dbReference>
<evidence type="ECO:0000313" key="3">
    <source>
        <dbReference type="Proteomes" id="UP000315440"/>
    </source>
</evidence>
<dbReference type="InterPro" id="IPR034660">
    <property type="entry name" value="DinB/YfiT-like"/>
</dbReference>
<keyword evidence="3" id="KW-1185">Reference proteome</keyword>
<evidence type="ECO:0000259" key="1">
    <source>
        <dbReference type="Pfam" id="PF12867"/>
    </source>
</evidence>
<organism evidence="2 3">
    <name type="scientific">Pseudobythopirellula maris</name>
    <dbReference type="NCBI Taxonomy" id="2527991"/>
    <lineage>
        <taxon>Bacteria</taxon>
        <taxon>Pseudomonadati</taxon>
        <taxon>Planctomycetota</taxon>
        <taxon>Planctomycetia</taxon>
        <taxon>Pirellulales</taxon>
        <taxon>Lacipirellulaceae</taxon>
        <taxon>Pseudobythopirellula</taxon>
    </lineage>
</organism>
<name>A0A5C5ZUX3_9BACT</name>
<accession>A0A5C5ZUX3</accession>
<dbReference type="RefSeq" id="WP_146396349.1">
    <property type="nucleotide sequence ID" value="NZ_SJPQ01000001.1"/>
</dbReference>
<sequence length="173" mass="19888">MLAFYKQLTTAQFEAALATLGHCIDRCPEAAWDAPVAELKFCQVVHHTLFFTDLYLDQGDEAFRAQPFHAEHASYFRDYEELEPQRQTHLYDRSTTVAYLQHCREKAIAQIEAETEASLAAGAANPWIKFTRAELHLYNLRHVQHHAAQLSLRLRLDHGVDIPWVASGWHDCD</sequence>
<dbReference type="Pfam" id="PF12867">
    <property type="entry name" value="DinB_2"/>
    <property type="match status" value="1"/>
</dbReference>
<dbReference type="InterPro" id="IPR024775">
    <property type="entry name" value="DinB-like"/>
</dbReference>
<dbReference type="OrthoDB" id="5459461at2"/>
<feature type="domain" description="DinB-like" evidence="1">
    <location>
        <begin position="12"/>
        <end position="150"/>
    </location>
</feature>
<dbReference type="EMBL" id="SJPQ01000001">
    <property type="protein sequence ID" value="TWT90043.1"/>
    <property type="molecule type" value="Genomic_DNA"/>
</dbReference>